<dbReference type="EMBL" id="KN822944">
    <property type="protein sequence ID" value="KIO34168.1"/>
    <property type="molecule type" value="Genomic_DNA"/>
</dbReference>
<feature type="region of interest" description="Disordered" evidence="8">
    <location>
        <begin position="1"/>
        <end position="20"/>
    </location>
</feature>
<feature type="compositionally biased region" description="Basic and acidic residues" evidence="8">
    <location>
        <begin position="487"/>
        <end position="496"/>
    </location>
</feature>
<feature type="compositionally biased region" description="Polar residues" evidence="8">
    <location>
        <begin position="33"/>
        <end position="42"/>
    </location>
</feature>
<dbReference type="GO" id="GO:0019843">
    <property type="term" value="F:rRNA binding"/>
    <property type="evidence" value="ECO:0007669"/>
    <property type="project" value="TreeGrafter"/>
</dbReference>
<feature type="compositionally biased region" description="Basic residues" evidence="8">
    <location>
        <begin position="139"/>
        <end position="156"/>
    </location>
</feature>
<feature type="compositionally biased region" description="Acidic residues" evidence="8">
    <location>
        <begin position="383"/>
        <end position="399"/>
    </location>
</feature>
<dbReference type="InterPro" id="IPR035979">
    <property type="entry name" value="RBD_domain_sf"/>
</dbReference>
<dbReference type="PANTHER" id="PTHR23236">
    <property type="entry name" value="EUKARYOTIC TRANSLATION INITIATION FACTOR 4B/4H"/>
    <property type="match status" value="1"/>
</dbReference>
<sequence length="577" mass="62888">MSTLASRLLPHNESADGGLDDIFKASAGAVVHSKSQNISSNKRPAEAEATLTSVPKKRFKTEKSKKQAEAVRQPSDLNEAQTKEGKKKRKKSLDAVSHGEDPGADTEQGESVPRTKKSDSEKGKAGSQAKGAPKESMKPKSKAPGMRKKKQNHKAKYVPPGEKPEEVDARTVFVGNLPASMVKNNSAMKSLIRHLTSTLPATAKPRVESTRFRSVAFSQSTKSSKDASSDGPEDEESDEEGTAKPDTMTSSQKKRLAFLKGEINEKAEVVNCYVVFGHHRSSFIEEGVPKLVGEEKPMLPSEVAEVVVGAADGTTFMERVIRVDRVGAAKSANSGASREEMKRTVFVGSLDFEAQEDDVRGLFEELLIAERGDPVLDEPEAKEIEDDSKGEEEEVEEEANSSSRREGWVQSVRIVRDPDSQLGKGIAYVRLRDIQCVDELLALPSTKLSFRKRTLRLQRCKTLPRTAHSGPAPAVSSSKPSSSRSSTKPDKSKLPKGDPGLGARIADLSKEERKEAKALDTDRVARRLAKKKLRADLDKDQGHGRRSGGKEGILGKMPKSTKPKNPGLKKANKIKKK</sequence>
<comment type="subcellular location">
    <subcellularLocation>
        <location evidence="2">Nucleus</location>
        <location evidence="2">Nucleolus</location>
    </subcellularLocation>
</comment>
<evidence type="ECO:0000256" key="5">
    <source>
        <dbReference type="ARBA" id="ARBA00022884"/>
    </source>
</evidence>
<dbReference type="SUPFAM" id="SSF54928">
    <property type="entry name" value="RNA-binding domain, RBD"/>
    <property type="match status" value="1"/>
</dbReference>
<evidence type="ECO:0000256" key="1">
    <source>
        <dbReference type="ARBA" id="ARBA00002475"/>
    </source>
</evidence>
<feature type="region of interest" description="Disordered" evidence="8">
    <location>
        <begin position="206"/>
        <end position="251"/>
    </location>
</feature>
<dbReference type="STRING" id="1051891.A0A0C3LJB6"/>
<feature type="region of interest" description="Disordered" evidence="8">
    <location>
        <begin position="374"/>
        <end position="408"/>
    </location>
</feature>
<evidence type="ECO:0000256" key="7">
    <source>
        <dbReference type="PROSITE-ProRule" id="PRU00176"/>
    </source>
</evidence>
<keyword evidence="6" id="KW-0539">Nucleus</keyword>
<dbReference type="GO" id="GO:0005730">
    <property type="term" value="C:nucleolus"/>
    <property type="evidence" value="ECO:0007669"/>
    <property type="project" value="UniProtKB-SubCell"/>
</dbReference>
<protein>
    <recommendedName>
        <fullName evidence="4">Nucleolar protein 12</fullName>
    </recommendedName>
</protein>
<accession>A0A0C3LJB6</accession>
<feature type="region of interest" description="Disordered" evidence="8">
    <location>
        <begin position="462"/>
        <end position="577"/>
    </location>
</feature>
<dbReference type="SMART" id="SM00360">
    <property type="entry name" value="RRM"/>
    <property type="match status" value="1"/>
</dbReference>
<dbReference type="InterPro" id="IPR000504">
    <property type="entry name" value="RRM_dom"/>
</dbReference>
<feature type="compositionally biased region" description="Basic and acidic residues" evidence="8">
    <location>
        <begin position="507"/>
        <end position="525"/>
    </location>
</feature>
<reference evidence="11" key="2">
    <citation type="submission" date="2015-01" db="EMBL/GenBank/DDBJ databases">
        <title>Evolutionary Origins and Diversification of the Mycorrhizal Mutualists.</title>
        <authorList>
            <consortium name="DOE Joint Genome Institute"/>
            <consortium name="Mycorrhizal Genomics Consortium"/>
            <person name="Kohler A."/>
            <person name="Kuo A."/>
            <person name="Nagy L.G."/>
            <person name="Floudas D."/>
            <person name="Copeland A."/>
            <person name="Barry K.W."/>
            <person name="Cichocki N."/>
            <person name="Veneault-Fourrey C."/>
            <person name="LaButti K."/>
            <person name="Lindquist E.A."/>
            <person name="Lipzen A."/>
            <person name="Lundell T."/>
            <person name="Morin E."/>
            <person name="Murat C."/>
            <person name="Riley R."/>
            <person name="Ohm R."/>
            <person name="Sun H."/>
            <person name="Tunlid A."/>
            <person name="Henrissat B."/>
            <person name="Grigoriev I.V."/>
            <person name="Hibbett D.S."/>
            <person name="Martin F."/>
        </authorList>
    </citation>
    <scope>NUCLEOTIDE SEQUENCE [LARGE SCALE GENOMIC DNA]</scope>
    <source>
        <strain evidence="11">MUT 4182</strain>
    </source>
</reference>
<comment type="similarity">
    <text evidence="3">Belongs to the RRM RBM34 family.</text>
</comment>
<keyword evidence="5 7" id="KW-0694">RNA-binding</keyword>
<dbReference type="HOGENOM" id="CLU_018832_0_0_1"/>
<feature type="domain" description="RRM" evidence="9">
    <location>
        <begin position="343"/>
        <end position="462"/>
    </location>
</feature>
<organism evidence="10 11">
    <name type="scientific">Tulasnella calospora MUT 4182</name>
    <dbReference type="NCBI Taxonomy" id="1051891"/>
    <lineage>
        <taxon>Eukaryota</taxon>
        <taxon>Fungi</taxon>
        <taxon>Dikarya</taxon>
        <taxon>Basidiomycota</taxon>
        <taxon>Agaricomycotina</taxon>
        <taxon>Agaricomycetes</taxon>
        <taxon>Cantharellales</taxon>
        <taxon>Tulasnellaceae</taxon>
        <taxon>Tulasnella</taxon>
    </lineage>
</organism>
<evidence type="ECO:0000313" key="10">
    <source>
        <dbReference type="EMBL" id="KIO34168.1"/>
    </source>
</evidence>
<feature type="compositionally biased region" description="Acidic residues" evidence="8">
    <location>
        <begin position="231"/>
        <end position="240"/>
    </location>
</feature>
<evidence type="ECO:0000256" key="6">
    <source>
        <dbReference type="ARBA" id="ARBA00023242"/>
    </source>
</evidence>
<evidence type="ECO:0000256" key="3">
    <source>
        <dbReference type="ARBA" id="ARBA00007077"/>
    </source>
</evidence>
<name>A0A0C3LJB6_9AGAM</name>
<gene>
    <name evidence="10" type="ORF">M407DRAFT_3620</name>
</gene>
<evidence type="ECO:0000259" key="9">
    <source>
        <dbReference type="PROSITE" id="PS50102"/>
    </source>
</evidence>
<keyword evidence="11" id="KW-1185">Reference proteome</keyword>
<reference evidence="10 11" key="1">
    <citation type="submission" date="2014-04" db="EMBL/GenBank/DDBJ databases">
        <authorList>
            <consortium name="DOE Joint Genome Institute"/>
            <person name="Kuo A."/>
            <person name="Girlanda M."/>
            <person name="Perotto S."/>
            <person name="Kohler A."/>
            <person name="Nagy L.G."/>
            <person name="Floudas D."/>
            <person name="Copeland A."/>
            <person name="Barry K.W."/>
            <person name="Cichocki N."/>
            <person name="Veneault-Fourrey C."/>
            <person name="LaButti K."/>
            <person name="Lindquist E.A."/>
            <person name="Lipzen A."/>
            <person name="Lundell T."/>
            <person name="Morin E."/>
            <person name="Murat C."/>
            <person name="Sun H."/>
            <person name="Tunlid A."/>
            <person name="Henrissat B."/>
            <person name="Grigoriev I.V."/>
            <person name="Hibbett D.S."/>
            <person name="Martin F."/>
            <person name="Nordberg H.P."/>
            <person name="Cantor M.N."/>
            <person name="Hua S.X."/>
        </authorList>
    </citation>
    <scope>NUCLEOTIDE SEQUENCE [LARGE SCALE GENOMIC DNA]</scope>
    <source>
        <strain evidence="10 11">MUT 4182</strain>
    </source>
</reference>
<evidence type="ECO:0000313" key="11">
    <source>
        <dbReference type="Proteomes" id="UP000054248"/>
    </source>
</evidence>
<comment type="function">
    <text evidence="1">Involved in pre-25S rRNA processing.</text>
</comment>
<feature type="region of interest" description="Disordered" evidence="8">
    <location>
        <begin position="30"/>
        <end position="167"/>
    </location>
</feature>
<feature type="compositionally biased region" description="Basic and acidic residues" evidence="8">
    <location>
        <begin position="534"/>
        <end position="543"/>
    </location>
</feature>
<dbReference type="OrthoDB" id="442677at2759"/>
<proteinExistence type="inferred from homology"/>
<evidence type="ECO:0000256" key="2">
    <source>
        <dbReference type="ARBA" id="ARBA00004604"/>
    </source>
</evidence>
<dbReference type="InterPro" id="IPR012677">
    <property type="entry name" value="Nucleotide-bd_a/b_plait_sf"/>
</dbReference>
<evidence type="ECO:0000256" key="8">
    <source>
        <dbReference type="SAM" id="MobiDB-lite"/>
    </source>
</evidence>
<dbReference type="PROSITE" id="PS50102">
    <property type="entry name" value="RRM"/>
    <property type="match status" value="1"/>
</dbReference>
<feature type="compositionally biased region" description="Low complexity" evidence="8">
    <location>
        <begin position="469"/>
        <end position="486"/>
    </location>
</feature>
<dbReference type="Proteomes" id="UP000054248">
    <property type="component" value="Unassembled WGS sequence"/>
</dbReference>
<dbReference type="AlphaFoldDB" id="A0A0C3LJB6"/>
<evidence type="ECO:0000256" key="4">
    <source>
        <dbReference type="ARBA" id="ARBA00015520"/>
    </source>
</evidence>
<dbReference type="GO" id="GO:0000463">
    <property type="term" value="P:maturation of LSU-rRNA from tricistronic rRNA transcript (SSU-rRNA, 5.8S rRNA, LSU-rRNA)"/>
    <property type="evidence" value="ECO:0007669"/>
    <property type="project" value="TreeGrafter"/>
</dbReference>
<dbReference type="PANTHER" id="PTHR23236:SF25">
    <property type="entry name" value="RNA-BINDING PROTEIN 34"/>
    <property type="match status" value="1"/>
</dbReference>
<dbReference type="Gene3D" id="3.30.70.330">
    <property type="match status" value="1"/>
</dbReference>